<comment type="subcellular location">
    <subcellularLocation>
        <location evidence="13">Nucleus</location>
    </subcellularLocation>
    <subcellularLocation>
        <location evidence="13">Mitochondrion</location>
    </subcellularLocation>
</comment>
<comment type="similarity">
    <text evidence="1 13">Belongs to the Nth/MutY family.</text>
</comment>
<dbReference type="GO" id="GO:0046872">
    <property type="term" value="F:metal ion binding"/>
    <property type="evidence" value="ECO:0007669"/>
    <property type="project" value="UniProtKB-KW"/>
</dbReference>
<feature type="region of interest" description="Disordered" evidence="14">
    <location>
        <begin position="373"/>
        <end position="419"/>
    </location>
</feature>
<dbReference type="Pfam" id="PF00730">
    <property type="entry name" value="HhH-GPD"/>
    <property type="match status" value="1"/>
</dbReference>
<evidence type="ECO:0000256" key="7">
    <source>
        <dbReference type="ARBA" id="ARBA00023004"/>
    </source>
</evidence>
<comment type="caution">
    <text evidence="13">Lacks conserved residue(s) required for the propagation of feature annotation.</text>
</comment>
<keyword evidence="7" id="KW-0408">Iron</keyword>
<dbReference type="InterPro" id="IPR004036">
    <property type="entry name" value="Endonuclease-III-like_CS2"/>
</dbReference>
<evidence type="ECO:0000256" key="8">
    <source>
        <dbReference type="ARBA" id="ARBA00023014"/>
    </source>
</evidence>
<evidence type="ECO:0000256" key="10">
    <source>
        <dbReference type="ARBA" id="ARBA00023239"/>
    </source>
</evidence>
<keyword evidence="6" id="KW-0809">Transit peptide</keyword>
<evidence type="ECO:0000256" key="3">
    <source>
        <dbReference type="ARBA" id="ARBA00022723"/>
    </source>
</evidence>
<dbReference type="InterPro" id="IPR023170">
    <property type="entry name" value="HhH_base_excis_C"/>
</dbReference>
<dbReference type="FunFam" id="1.10.340.30:FF:000005">
    <property type="entry name" value="Endonuclease III-like protein 1"/>
    <property type="match status" value="1"/>
</dbReference>
<dbReference type="InterPro" id="IPR000445">
    <property type="entry name" value="HhH_motif"/>
</dbReference>
<dbReference type="EC" id="4.2.99.18" evidence="13"/>
<keyword evidence="13" id="KW-0496">Mitochondrion</keyword>
<dbReference type="GO" id="GO:0006289">
    <property type="term" value="P:nucleotide-excision repair"/>
    <property type="evidence" value="ECO:0007669"/>
    <property type="project" value="TreeGrafter"/>
</dbReference>
<evidence type="ECO:0000256" key="14">
    <source>
        <dbReference type="SAM" id="MobiDB-lite"/>
    </source>
</evidence>
<keyword evidence="17" id="KW-1185">Reference proteome</keyword>
<accession>A0AAW0GIT5</accession>
<dbReference type="Pfam" id="PF00633">
    <property type="entry name" value="HHH"/>
    <property type="match status" value="1"/>
</dbReference>
<keyword evidence="9 13" id="KW-0234">DNA repair</keyword>
<dbReference type="GO" id="GO:0005634">
    <property type="term" value="C:nucleus"/>
    <property type="evidence" value="ECO:0007669"/>
    <property type="project" value="UniProtKB-SubCell"/>
</dbReference>
<keyword evidence="8" id="KW-0411">Iron-sulfur</keyword>
<feature type="compositionally biased region" description="Polar residues" evidence="14">
    <location>
        <begin position="30"/>
        <end position="50"/>
    </location>
</feature>
<evidence type="ECO:0000256" key="6">
    <source>
        <dbReference type="ARBA" id="ARBA00022946"/>
    </source>
</evidence>
<dbReference type="PANTHER" id="PTHR43286">
    <property type="entry name" value="ENDONUCLEASE III-LIKE PROTEIN 1"/>
    <property type="match status" value="1"/>
</dbReference>
<feature type="compositionally biased region" description="Basic residues" evidence="14">
    <location>
        <begin position="373"/>
        <end position="383"/>
    </location>
</feature>
<dbReference type="Gene3D" id="1.10.340.30">
    <property type="entry name" value="Hypothetical protein, domain 2"/>
    <property type="match status" value="1"/>
</dbReference>
<comment type="catalytic activity">
    <reaction evidence="12 13">
        <text>2'-deoxyribonucleotide-(2'-deoxyribose 5'-phosphate)-2'-deoxyribonucleotide-DNA = a 3'-end 2'-deoxyribonucleotide-(2,3-dehydro-2,3-deoxyribose 5'-phosphate)-DNA + a 5'-end 5'-phospho-2'-deoxyribonucleoside-DNA + H(+)</text>
        <dbReference type="Rhea" id="RHEA:66592"/>
        <dbReference type="Rhea" id="RHEA-COMP:13180"/>
        <dbReference type="Rhea" id="RHEA-COMP:16897"/>
        <dbReference type="Rhea" id="RHEA-COMP:17067"/>
        <dbReference type="ChEBI" id="CHEBI:15378"/>
        <dbReference type="ChEBI" id="CHEBI:136412"/>
        <dbReference type="ChEBI" id="CHEBI:157695"/>
        <dbReference type="ChEBI" id="CHEBI:167181"/>
        <dbReference type="EC" id="4.2.99.18"/>
    </reaction>
</comment>
<sequence length="419" mass="45984">MVAVKKRSASPVGLVGKPSAFHTSVTLFTTSAAPGTNGNEATVSDGSTSVRRSKRIKLEQTEYAAPDQDENHSEFSDSEPSPPRKRKTRGNVKNAAASSSTVKVEEVDVKTIVTPTKKSKKQTSPRKPKPIQQVLAVPHPAPLQWKETYDTIKRMRENIVAPVDTMGCDQAQYKEQDPKSRRFSTLVSLMLSSQTKDEVTDAAVSKLREALGGSLTVEAMIHADDTTIAEAIAKVGFWRRKTEYLKKAAQKLKDEFDSDVPKTVDELCSLPGVGPKMAFLALQVAWNINVGIGVDVHVHRITNRLGWHKPPTKNPEETRLNLQSWLPTELHPEINHLLVGFGQMVCLPVGPKCDECELSSGLCPSARKVTKTTKSRKVTKTSRSKSNGGPKIEIKLEEQIEETVIEPPTDAPSPLTDID</sequence>
<dbReference type="GO" id="GO:0003677">
    <property type="term" value="F:DNA binding"/>
    <property type="evidence" value="ECO:0007669"/>
    <property type="project" value="UniProtKB-UniRule"/>
</dbReference>
<evidence type="ECO:0000313" key="17">
    <source>
        <dbReference type="Proteomes" id="UP001385951"/>
    </source>
</evidence>
<evidence type="ECO:0000259" key="15">
    <source>
        <dbReference type="SMART" id="SM00478"/>
    </source>
</evidence>
<dbReference type="Proteomes" id="UP001385951">
    <property type="component" value="Unassembled WGS sequence"/>
</dbReference>
<evidence type="ECO:0000256" key="9">
    <source>
        <dbReference type="ARBA" id="ARBA00023204"/>
    </source>
</evidence>
<protein>
    <recommendedName>
        <fullName evidence="13">Endonuclease III homolog</fullName>
        <ecNumber evidence="13">3.2.2.-</ecNumber>
        <ecNumber evidence="13">4.2.99.18</ecNumber>
    </recommendedName>
    <alternativeName>
        <fullName evidence="13">Bifunctional DNA N-glycosylase/DNA-(apurinic or apyrimidinic site) lyase</fullName>
        <shortName evidence="13">DNA glycosylase/AP lyase</shortName>
    </alternativeName>
</protein>
<comment type="caution">
    <text evidence="16">The sequence shown here is derived from an EMBL/GenBank/DDBJ whole genome shotgun (WGS) entry which is preliminary data.</text>
</comment>
<evidence type="ECO:0000256" key="5">
    <source>
        <dbReference type="ARBA" id="ARBA00022801"/>
    </source>
</evidence>
<dbReference type="GO" id="GO:0051539">
    <property type="term" value="F:4 iron, 4 sulfur cluster binding"/>
    <property type="evidence" value="ECO:0007669"/>
    <property type="project" value="UniProtKB-KW"/>
</dbReference>
<name>A0AAW0GIT5_9APHY</name>
<dbReference type="PROSITE" id="PS01155">
    <property type="entry name" value="ENDONUCLEASE_III_2"/>
    <property type="match status" value="1"/>
</dbReference>
<dbReference type="PANTHER" id="PTHR43286:SF1">
    <property type="entry name" value="ENDONUCLEASE III-LIKE PROTEIN 1"/>
    <property type="match status" value="1"/>
</dbReference>
<feature type="region of interest" description="Disordered" evidence="14">
    <location>
        <begin position="30"/>
        <end position="104"/>
    </location>
</feature>
<keyword evidence="13" id="KW-0539">Nucleus</keyword>
<evidence type="ECO:0000256" key="2">
    <source>
        <dbReference type="ARBA" id="ARBA00022485"/>
    </source>
</evidence>
<dbReference type="HAMAP" id="MF_03183">
    <property type="entry name" value="Endonuclease_III_Nth"/>
    <property type="match status" value="1"/>
</dbReference>
<evidence type="ECO:0000256" key="1">
    <source>
        <dbReference type="ARBA" id="ARBA00008343"/>
    </source>
</evidence>
<keyword evidence="4 13" id="KW-0227">DNA damage</keyword>
<keyword evidence="3" id="KW-0479">Metal-binding</keyword>
<evidence type="ECO:0000256" key="4">
    <source>
        <dbReference type="ARBA" id="ARBA00022763"/>
    </source>
</evidence>
<reference evidence="16 17" key="1">
    <citation type="submission" date="2022-09" db="EMBL/GenBank/DDBJ databases">
        <authorList>
            <person name="Palmer J.M."/>
        </authorList>
    </citation>
    <scope>NUCLEOTIDE SEQUENCE [LARGE SCALE GENOMIC DNA]</scope>
    <source>
        <strain evidence="16 17">DSM 7382</strain>
    </source>
</reference>
<dbReference type="SUPFAM" id="SSF48150">
    <property type="entry name" value="DNA-glycosylase"/>
    <property type="match status" value="1"/>
</dbReference>
<dbReference type="GO" id="GO:0005739">
    <property type="term" value="C:mitochondrion"/>
    <property type="evidence" value="ECO:0007669"/>
    <property type="project" value="UniProtKB-SubCell"/>
</dbReference>
<feature type="domain" description="HhH-GPD" evidence="15">
    <location>
        <begin position="191"/>
        <end position="344"/>
    </location>
</feature>
<keyword evidence="2" id="KW-0004">4Fe-4S</keyword>
<dbReference type="SMART" id="SM00478">
    <property type="entry name" value="ENDO3c"/>
    <property type="match status" value="1"/>
</dbReference>
<dbReference type="GO" id="GO:0006285">
    <property type="term" value="P:base-excision repair, AP site formation"/>
    <property type="evidence" value="ECO:0007669"/>
    <property type="project" value="UniProtKB-UniRule"/>
</dbReference>
<keyword evidence="10 13" id="KW-0456">Lyase</keyword>
<evidence type="ECO:0000256" key="13">
    <source>
        <dbReference type="HAMAP-Rule" id="MF_03183"/>
    </source>
</evidence>
<organism evidence="16 17">
    <name type="scientific">Cerrena zonata</name>
    <dbReference type="NCBI Taxonomy" id="2478898"/>
    <lineage>
        <taxon>Eukaryota</taxon>
        <taxon>Fungi</taxon>
        <taxon>Dikarya</taxon>
        <taxon>Basidiomycota</taxon>
        <taxon>Agaricomycotina</taxon>
        <taxon>Agaricomycetes</taxon>
        <taxon>Polyporales</taxon>
        <taxon>Cerrenaceae</taxon>
        <taxon>Cerrena</taxon>
    </lineage>
</organism>
<keyword evidence="11 13" id="KW-0326">Glycosidase</keyword>
<dbReference type="AlphaFoldDB" id="A0AAW0GIT5"/>
<dbReference type="InterPro" id="IPR030841">
    <property type="entry name" value="NTH1"/>
</dbReference>
<evidence type="ECO:0000313" key="16">
    <source>
        <dbReference type="EMBL" id="KAK7688900.1"/>
    </source>
</evidence>
<dbReference type="FunFam" id="1.10.1670.10:FF:000003">
    <property type="entry name" value="Endonuclease III homolog"/>
    <property type="match status" value="1"/>
</dbReference>
<evidence type="ECO:0000256" key="12">
    <source>
        <dbReference type="ARBA" id="ARBA00044632"/>
    </source>
</evidence>
<dbReference type="EMBL" id="JASBNA010000009">
    <property type="protein sequence ID" value="KAK7688900.1"/>
    <property type="molecule type" value="Genomic_DNA"/>
</dbReference>
<dbReference type="GO" id="GO:0000703">
    <property type="term" value="F:oxidized pyrimidine nucleobase lesion DNA N-glycosylase activity"/>
    <property type="evidence" value="ECO:0007669"/>
    <property type="project" value="UniProtKB-UniRule"/>
</dbReference>
<evidence type="ECO:0000256" key="11">
    <source>
        <dbReference type="ARBA" id="ARBA00023295"/>
    </source>
</evidence>
<dbReference type="Gene3D" id="1.10.1670.10">
    <property type="entry name" value="Helix-hairpin-Helix base-excision DNA repair enzymes (C-terminal)"/>
    <property type="match status" value="1"/>
</dbReference>
<keyword evidence="5 13" id="KW-0378">Hydrolase</keyword>
<dbReference type="GO" id="GO:0140078">
    <property type="term" value="F:class I DNA-(apurinic or apyrimidinic site) endonuclease activity"/>
    <property type="evidence" value="ECO:0007669"/>
    <property type="project" value="UniProtKB-EC"/>
</dbReference>
<dbReference type="InterPro" id="IPR003265">
    <property type="entry name" value="HhH-GPD_domain"/>
</dbReference>
<dbReference type="InterPro" id="IPR011257">
    <property type="entry name" value="DNA_glycosylase"/>
</dbReference>
<dbReference type="CDD" id="cd00056">
    <property type="entry name" value="ENDO3c"/>
    <property type="match status" value="1"/>
</dbReference>
<dbReference type="EC" id="3.2.2.-" evidence="13"/>
<comment type="function">
    <text evidence="13">Bifunctional DNA N-glycosylase with associated apurinic/apyrimidinic (AP) lyase function that catalyzes the first step in base excision repair (BER), the primary repair pathway for the repair of oxidative DNA damage. The DNA N-glycosylase activity releases the damaged DNA base from DNA by cleaving the N-glycosidic bond, leaving an AP site. The AP lyase activity cleaves the phosphodiester bond 3' to the AP site by a beta-elimination. Primarily recognizes and repairs oxidative base damage of pyrimidines.</text>
</comment>
<proteinExistence type="inferred from homology"/>
<gene>
    <name evidence="13" type="primary">NTH1</name>
    <name evidence="16" type="ORF">QCA50_007591</name>
</gene>